<dbReference type="OrthoDB" id="2343059at2759"/>
<sequence>MSKEFIETVKDKDESELSSTETILHPKAIYISRPMKYNSLYCEPKNSSGTQIENSIFSDLQLNELNELVARLDDSKMNIILTG</sequence>
<gene>
    <name evidence="1" type="ORF">CHRIB12_LOCUS20922</name>
</gene>
<dbReference type="Proteomes" id="UP000684084">
    <property type="component" value="Unassembled WGS sequence"/>
</dbReference>
<reference evidence="1" key="1">
    <citation type="submission" date="2020-05" db="EMBL/GenBank/DDBJ databases">
        <authorList>
            <person name="Rincon C."/>
            <person name="Sanders R I."/>
            <person name="Robbins C."/>
            <person name="Chaturvedi A."/>
        </authorList>
    </citation>
    <scope>NUCLEOTIDE SEQUENCE</scope>
    <source>
        <strain evidence="1">CHB12</strain>
    </source>
</reference>
<dbReference type="VEuPathDB" id="FungiDB:RhiirFUN_025911"/>
<name>A0A915ZVN6_9GLOM</name>
<comment type="caution">
    <text evidence="1">The sequence shown here is derived from an EMBL/GenBank/DDBJ whole genome shotgun (WGS) entry which is preliminary data.</text>
</comment>
<evidence type="ECO:0000313" key="1">
    <source>
        <dbReference type="EMBL" id="CAB5389164.1"/>
    </source>
</evidence>
<dbReference type="AlphaFoldDB" id="A0A915ZVN6"/>
<proteinExistence type="predicted"/>
<dbReference type="EMBL" id="CAGKOT010000064">
    <property type="protein sequence ID" value="CAB5389164.1"/>
    <property type="molecule type" value="Genomic_DNA"/>
</dbReference>
<evidence type="ECO:0000313" key="2">
    <source>
        <dbReference type="Proteomes" id="UP000684084"/>
    </source>
</evidence>
<organism evidence="1 2">
    <name type="scientific">Rhizophagus irregularis</name>
    <dbReference type="NCBI Taxonomy" id="588596"/>
    <lineage>
        <taxon>Eukaryota</taxon>
        <taxon>Fungi</taxon>
        <taxon>Fungi incertae sedis</taxon>
        <taxon>Mucoromycota</taxon>
        <taxon>Glomeromycotina</taxon>
        <taxon>Glomeromycetes</taxon>
        <taxon>Glomerales</taxon>
        <taxon>Glomeraceae</taxon>
        <taxon>Rhizophagus</taxon>
    </lineage>
</organism>
<protein>
    <submittedName>
        <fullName evidence="1">Uncharacterized protein</fullName>
    </submittedName>
</protein>
<accession>A0A915ZVN6</accession>